<dbReference type="AlphaFoldDB" id="A0A3P6GT66"/>
<accession>A0A3P6GT66</accession>
<dbReference type="EMBL" id="LR031880">
    <property type="protein sequence ID" value="VDD63286.1"/>
    <property type="molecule type" value="Genomic_DNA"/>
</dbReference>
<organism evidence="1">
    <name type="scientific">Brassica oleracea</name>
    <name type="common">Wild cabbage</name>
    <dbReference type="NCBI Taxonomy" id="3712"/>
    <lineage>
        <taxon>Eukaryota</taxon>
        <taxon>Viridiplantae</taxon>
        <taxon>Streptophyta</taxon>
        <taxon>Embryophyta</taxon>
        <taxon>Tracheophyta</taxon>
        <taxon>Spermatophyta</taxon>
        <taxon>Magnoliopsida</taxon>
        <taxon>eudicotyledons</taxon>
        <taxon>Gunneridae</taxon>
        <taxon>Pentapetalae</taxon>
        <taxon>rosids</taxon>
        <taxon>malvids</taxon>
        <taxon>Brassicales</taxon>
        <taxon>Brassicaceae</taxon>
        <taxon>Brassiceae</taxon>
        <taxon>Brassica</taxon>
    </lineage>
</organism>
<reference evidence="1" key="1">
    <citation type="submission" date="2018-11" db="EMBL/GenBank/DDBJ databases">
        <authorList>
            <consortium name="Genoscope - CEA"/>
            <person name="William W."/>
        </authorList>
    </citation>
    <scope>NUCLEOTIDE SEQUENCE</scope>
</reference>
<sequence length="52" mass="5885">MESELHVLLNCPYAIRVWEQVSALFKPSSTSISSVSQLLQACHRMVCPPPNW</sequence>
<gene>
    <name evidence="1" type="ORF">BOLC6T38739H</name>
</gene>
<evidence type="ECO:0000313" key="1">
    <source>
        <dbReference type="EMBL" id="VDD63286.1"/>
    </source>
</evidence>
<name>A0A3P6GT66_BRAOL</name>
<protein>
    <submittedName>
        <fullName evidence="1">Uncharacterized protein</fullName>
    </submittedName>
</protein>
<proteinExistence type="predicted"/>